<dbReference type="OrthoDB" id="3758789at2"/>
<gene>
    <name evidence="2" type="ordered locus">Celgi_3010</name>
</gene>
<dbReference type="eggNOG" id="COG5479">
    <property type="taxonomic scope" value="Bacteria"/>
</dbReference>
<organism evidence="2 3">
    <name type="scientific">Cellulomonas gilvus (strain ATCC 13127 / NRRL B-14078)</name>
    <name type="common">Cellvibrio gilvus</name>
    <dbReference type="NCBI Taxonomy" id="593907"/>
    <lineage>
        <taxon>Bacteria</taxon>
        <taxon>Bacillati</taxon>
        <taxon>Actinomycetota</taxon>
        <taxon>Actinomycetes</taxon>
        <taxon>Micrococcales</taxon>
        <taxon>Cellulomonadaceae</taxon>
        <taxon>Cellulomonas</taxon>
    </lineage>
</organism>
<name>F8A715_CELGA</name>
<keyword evidence="1" id="KW-0732">Signal</keyword>
<feature type="signal peptide" evidence="1">
    <location>
        <begin position="1"/>
        <end position="29"/>
    </location>
</feature>
<reference evidence="3" key="1">
    <citation type="submission" date="2011-04" db="EMBL/GenBank/DDBJ databases">
        <title>Complete sequence of Cellvibrio gilvus ATCC 13127.</title>
        <authorList>
            <person name="Lucas S."/>
            <person name="Han J."/>
            <person name="Lapidus A."/>
            <person name="Cheng J.-F."/>
            <person name="Goodwin L."/>
            <person name="Pitluck S."/>
            <person name="Peters L."/>
            <person name="Munk A."/>
            <person name="Detter J.C."/>
            <person name="Han C."/>
            <person name="Tapia R."/>
            <person name="Land M."/>
            <person name="Hauser L."/>
            <person name="Kyrpides N."/>
            <person name="Ivanova N."/>
            <person name="Ovchinnikova G."/>
            <person name="Pagani I."/>
            <person name="Mead D."/>
            <person name="Brumm P."/>
            <person name="Woyke T."/>
        </authorList>
    </citation>
    <scope>NUCLEOTIDE SEQUENCE [LARGE SCALE GENOMIC DNA]</scope>
    <source>
        <strain evidence="3">ATCC 13127 / NRRL B-14078</strain>
    </source>
</reference>
<feature type="chain" id="PRO_5003367158" description="Peptidase M11 gametolysin" evidence="1">
    <location>
        <begin position="30"/>
        <end position="568"/>
    </location>
</feature>
<proteinExistence type="predicted"/>
<dbReference type="AlphaFoldDB" id="F8A715"/>
<dbReference type="RefSeq" id="WP_013885019.1">
    <property type="nucleotide sequence ID" value="NC_015671.1"/>
</dbReference>
<dbReference type="SUPFAM" id="SSF55486">
    <property type="entry name" value="Metalloproteases ('zincins'), catalytic domain"/>
    <property type="match status" value="1"/>
</dbReference>
<accession>F8A715</accession>
<protein>
    <recommendedName>
        <fullName evidence="4">Peptidase M11 gametolysin</fullName>
    </recommendedName>
</protein>
<evidence type="ECO:0008006" key="4">
    <source>
        <dbReference type="Google" id="ProtNLM"/>
    </source>
</evidence>
<dbReference type="Proteomes" id="UP000000485">
    <property type="component" value="Chromosome"/>
</dbReference>
<keyword evidence="3" id="KW-1185">Reference proteome</keyword>
<evidence type="ECO:0000313" key="3">
    <source>
        <dbReference type="Proteomes" id="UP000000485"/>
    </source>
</evidence>
<evidence type="ECO:0000256" key="1">
    <source>
        <dbReference type="SAM" id="SignalP"/>
    </source>
</evidence>
<dbReference type="EMBL" id="CP002665">
    <property type="protein sequence ID" value="AEI13502.1"/>
    <property type="molecule type" value="Genomic_DNA"/>
</dbReference>
<dbReference type="HOGENOM" id="CLU_479589_0_0_11"/>
<dbReference type="KEGG" id="cga:Celgi_3010"/>
<dbReference type="STRING" id="593907.Celgi_3010"/>
<evidence type="ECO:0000313" key="2">
    <source>
        <dbReference type="EMBL" id="AEI13502.1"/>
    </source>
</evidence>
<sequence precursor="true">MAPRPARRALSVGVGVALAITALVGPASAQPVDEQVTGELLRALPETGSAAGPGGAVHAESSDEAMLLLDTAEGILTLEPTPELARVATGTTVTVSVDDAAVGGTTRVLDVVDVRDVEQTVGTAEAQPAATSTAHRAYVVVVSDPTVEGDFTQTSATALTKQAAAYWVTQSRGAISGFTQAAVRTRTIADSCAVTASDLWNEAAAAYPGVVFSASSRNHLVVYSPAGCAESYGYAGLATVSDTKFASGGYVHVVHDAMGVLAHELGHNFSLGHSNLVTTSPARTIFEYWALFGPQQLQYGDYRPGALDAAYRAFLRVPDVARQTRTVRWGVSTTQALSPVTATTGTTAIKFTDPSTGVTYFLELRAGGGGDAAAFYADRSARYGFDFDGQKVVFAPGVRVTRLRGAAIDTLAQRVGGEQWTTVRARETYRAADGAFGFQVVSATRSGAVVRLVTGSTAGIAAPVTRPADVSYEIAAPRATVASTTAVTATQAAAGRPVVVKVAVKAARTVGGFVSLYAGTTKIADATVIDGVATFSVTRPRGAVTFTAKYAGNPEIRASSGKRTYAVR</sequence>